<dbReference type="GO" id="GO:0009253">
    <property type="term" value="P:peptidoglycan catabolic process"/>
    <property type="evidence" value="ECO:0007669"/>
    <property type="project" value="TreeGrafter"/>
</dbReference>
<evidence type="ECO:0000256" key="2">
    <source>
        <dbReference type="SAM" id="SignalP"/>
    </source>
</evidence>
<reference evidence="4 5" key="1">
    <citation type="submission" date="2018-11" db="EMBL/GenBank/DDBJ databases">
        <title>Sequencing the genomes of 1000 actinobacteria strains.</title>
        <authorList>
            <person name="Klenk H.-P."/>
        </authorList>
    </citation>
    <scope>NUCLEOTIDE SEQUENCE [LARGE SCALE GENOMIC DNA]</scope>
    <source>
        <strain evidence="4 5">DSM 44231</strain>
    </source>
</reference>
<keyword evidence="5" id="KW-1185">Reference proteome</keyword>
<dbReference type="PANTHER" id="PTHR30163:SF8">
    <property type="entry name" value="LYTIC MUREIN TRANSGLYCOSYLASE"/>
    <property type="match status" value="1"/>
</dbReference>
<feature type="chain" id="PRO_5038663242" evidence="2">
    <location>
        <begin position="25"/>
        <end position="437"/>
    </location>
</feature>
<dbReference type="GO" id="GO:0008933">
    <property type="term" value="F:peptidoglycan lytic transglycosylase activity"/>
    <property type="evidence" value="ECO:0007669"/>
    <property type="project" value="TreeGrafter"/>
</dbReference>
<comment type="caution">
    <text evidence="4">The sequence shown here is derived from an EMBL/GenBank/DDBJ whole genome shotgun (WGS) entry which is preliminary data.</text>
</comment>
<keyword evidence="2" id="KW-0732">Signal</keyword>
<accession>A0A3N1H7L0</accession>
<feature type="domain" description="Transglycosylase SLT" evidence="3">
    <location>
        <begin position="189"/>
        <end position="236"/>
    </location>
</feature>
<evidence type="ECO:0000256" key="1">
    <source>
        <dbReference type="SAM" id="MobiDB-lite"/>
    </source>
</evidence>
<feature type="compositionally biased region" description="Low complexity" evidence="1">
    <location>
        <begin position="299"/>
        <end position="326"/>
    </location>
</feature>
<dbReference type="Gene3D" id="1.10.530.10">
    <property type="match status" value="1"/>
</dbReference>
<dbReference type="SUPFAM" id="SSF53955">
    <property type="entry name" value="Lysozyme-like"/>
    <property type="match status" value="1"/>
</dbReference>
<feature type="region of interest" description="Disordered" evidence="1">
    <location>
        <begin position="281"/>
        <end position="437"/>
    </location>
</feature>
<organism evidence="4 5">
    <name type="scientific">Saccharothrix texasensis</name>
    <dbReference type="NCBI Taxonomy" id="103734"/>
    <lineage>
        <taxon>Bacteria</taxon>
        <taxon>Bacillati</taxon>
        <taxon>Actinomycetota</taxon>
        <taxon>Actinomycetes</taxon>
        <taxon>Pseudonocardiales</taxon>
        <taxon>Pseudonocardiaceae</taxon>
        <taxon>Saccharothrix</taxon>
    </lineage>
</organism>
<dbReference type="Pfam" id="PF13406">
    <property type="entry name" value="SLT_2"/>
    <property type="match status" value="1"/>
</dbReference>
<sequence length="437" mass="45012">MTPRQWGFAATATAAMLVPALLHTATPIDWFSLADPDGVEAVPPGPGDVLGTLALDAEGKLGATGQLPETDELSAALLADADDPSEFEDDLPPLEGGFLREGQHGIPGVMLDAYMRAADRLGQTTPGCRLDWPLLASIGRIESGHAHGGRVTESGTTVERIVGPVLNGAPGVAAIRDTDGGKFDGDRTWDRAVGPMQFIPSTWAGYAADGNEDGERNPNNIYDATIGAGNYLCANNVDVSDPVQRARSVFRYNQSNEYVATVLYWADVYANGVPVLPDIIGSDDDFRPSPGDDTPSDHNNASPPGNTTPPSSSTANPTTTTTPTTTWRPGVTITFTPSVPTRPSTTTTTPTCPTEPAEPTGTTTSTPTTTPTTTPSIPPGCPTPTTTTTTTTTEAPATTPVATTSAGTSPAGTSEGTSSTGSGSSYPSSSTSSMKAT</sequence>
<gene>
    <name evidence="4" type="ORF">EDD40_3890</name>
</gene>
<dbReference type="InterPro" id="IPR031304">
    <property type="entry name" value="SLT_2"/>
</dbReference>
<evidence type="ECO:0000313" key="4">
    <source>
        <dbReference type="EMBL" id="ROP38534.1"/>
    </source>
</evidence>
<dbReference type="InterPro" id="IPR043426">
    <property type="entry name" value="MltB-like"/>
</dbReference>
<feature type="compositionally biased region" description="Low complexity" evidence="1">
    <location>
        <begin position="336"/>
        <end position="375"/>
    </location>
</feature>
<dbReference type="Proteomes" id="UP000268727">
    <property type="component" value="Unassembled WGS sequence"/>
</dbReference>
<name>A0A3N1H7L0_9PSEU</name>
<protein>
    <submittedName>
        <fullName evidence="4">Transglycosylase protein with SLT domain</fullName>
    </submittedName>
</protein>
<proteinExistence type="predicted"/>
<dbReference type="RefSeq" id="WP_246037736.1">
    <property type="nucleotide sequence ID" value="NZ_RJKM01000001.1"/>
</dbReference>
<dbReference type="InterPro" id="IPR023346">
    <property type="entry name" value="Lysozyme-like_dom_sf"/>
</dbReference>
<dbReference type="CDD" id="cd13399">
    <property type="entry name" value="Slt35-like"/>
    <property type="match status" value="1"/>
</dbReference>
<feature type="signal peptide" evidence="2">
    <location>
        <begin position="1"/>
        <end position="24"/>
    </location>
</feature>
<dbReference type="PANTHER" id="PTHR30163">
    <property type="entry name" value="MEMBRANE-BOUND LYTIC MUREIN TRANSGLYCOSYLASE B"/>
    <property type="match status" value="1"/>
</dbReference>
<evidence type="ECO:0000313" key="5">
    <source>
        <dbReference type="Proteomes" id="UP000268727"/>
    </source>
</evidence>
<feature type="compositionally biased region" description="Low complexity" evidence="1">
    <location>
        <begin position="383"/>
        <end position="437"/>
    </location>
</feature>
<dbReference type="EMBL" id="RJKM01000001">
    <property type="protein sequence ID" value="ROP38534.1"/>
    <property type="molecule type" value="Genomic_DNA"/>
</dbReference>
<evidence type="ECO:0000259" key="3">
    <source>
        <dbReference type="Pfam" id="PF13406"/>
    </source>
</evidence>
<dbReference type="AlphaFoldDB" id="A0A3N1H7L0"/>